<dbReference type="InParanoid" id="A0A330L9J7"/>
<feature type="modified residue" description="4-aspartylphosphate" evidence="7">
    <location>
        <position position="1842"/>
    </location>
</feature>
<evidence type="ECO:0000313" key="13">
    <source>
        <dbReference type="Proteomes" id="UP000248168"/>
    </source>
</evidence>
<dbReference type="Pfam" id="PF13191">
    <property type="entry name" value="AAA_16"/>
    <property type="match status" value="1"/>
</dbReference>
<accession>A0A330L9J7</accession>
<dbReference type="CDD" id="cd16922">
    <property type="entry name" value="HATPase_EvgS-ArcB-TorS-like"/>
    <property type="match status" value="1"/>
</dbReference>
<proteinExistence type="predicted"/>
<dbReference type="InterPro" id="IPR027417">
    <property type="entry name" value="P-loop_NTPase"/>
</dbReference>
<dbReference type="InterPro" id="IPR011006">
    <property type="entry name" value="CheY-like_superfamily"/>
</dbReference>
<dbReference type="InterPro" id="IPR001789">
    <property type="entry name" value="Sig_transdc_resp-reg_receiver"/>
</dbReference>
<dbReference type="CDD" id="cd17546">
    <property type="entry name" value="REC_hyHK_CKI1_RcsC-like"/>
    <property type="match status" value="1"/>
</dbReference>
<dbReference type="PANTHER" id="PTHR45339:SF5">
    <property type="entry name" value="HISTIDINE KINASE"/>
    <property type="match status" value="1"/>
</dbReference>
<dbReference type="PANTHER" id="PTHR45339">
    <property type="entry name" value="HYBRID SIGNAL TRANSDUCTION HISTIDINE KINASE J"/>
    <property type="match status" value="1"/>
</dbReference>
<feature type="domain" description="Response regulatory" evidence="10">
    <location>
        <begin position="1644"/>
        <end position="1759"/>
    </location>
</feature>
<keyword evidence="5 12" id="KW-0418">Kinase</keyword>
<protein>
    <recommendedName>
        <fullName evidence="2">histidine kinase</fullName>
        <ecNumber evidence="2">2.7.13.3</ecNumber>
    </recommendedName>
</protein>
<dbReference type="PROSITE" id="PS50109">
    <property type="entry name" value="HIS_KIN"/>
    <property type="match status" value="1"/>
</dbReference>
<dbReference type="PRINTS" id="PR00344">
    <property type="entry name" value="BCTRLSENSOR"/>
</dbReference>
<evidence type="ECO:0000256" key="5">
    <source>
        <dbReference type="ARBA" id="ARBA00022777"/>
    </source>
</evidence>
<feature type="modified residue" description="Phosphohistidine" evidence="6">
    <location>
        <position position="2001"/>
    </location>
</feature>
<dbReference type="Pfam" id="PF02518">
    <property type="entry name" value="HATPase_c"/>
    <property type="match status" value="1"/>
</dbReference>
<evidence type="ECO:0000256" key="4">
    <source>
        <dbReference type="ARBA" id="ARBA00022679"/>
    </source>
</evidence>
<keyword evidence="13" id="KW-1185">Reference proteome</keyword>
<evidence type="ECO:0000259" key="9">
    <source>
        <dbReference type="PROSITE" id="PS50109"/>
    </source>
</evidence>
<dbReference type="Gene3D" id="1.10.287.130">
    <property type="match status" value="1"/>
</dbReference>
<dbReference type="GO" id="GO:0005524">
    <property type="term" value="F:ATP binding"/>
    <property type="evidence" value="ECO:0007669"/>
    <property type="project" value="UniProtKB-KW"/>
</dbReference>
<dbReference type="GO" id="GO:0005886">
    <property type="term" value="C:plasma membrane"/>
    <property type="evidence" value="ECO:0007669"/>
    <property type="project" value="UniProtKB-SubCell"/>
</dbReference>
<reference evidence="13" key="1">
    <citation type="submission" date="2018-04" db="EMBL/GenBank/DDBJ databases">
        <authorList>
            <person name="Lucker S."/>
            <person name="Sakoula D."/>
        </authorList>
    </citation>
    <scope>NUCLEOTIDE SEQUENCE [LARGE SCALE GENOMIC DNA]</scope>
</reference>
<dbReference type="InterPro" id="IPR036641">
    <property type="entry name" value="HPT_dom_sf"/>
</dbReference>
<evidence type="ECO:0000256" key="2">
    <source>
        <dbReference type="ARBA" id="ARBA00012438"/>
    </source>
</evidence>
<feature type="domain" description="Protein kinase" evidence="8">
    <location>
        <begin position="1"/>
        <end position="163"/>
    </location>
</feature>
<dbReference type="Gene3D" id="1.20.120.160">
    <property type="entry name" value="HPT domain"/>
    <property type="match status" value="1"/>
</dbReference>
<sequence length="2086" mass="229729">MTAQTLREPSPAELLYMTRRAITWTKGLQQYHLATTARGSLHPQYFHEHDGGAVEVAMPPTAIARLDAMRYLSPEQLGKLPDIDARSDLYSLGAILYELLSGYPPFRHNDPLDLAHQHLAVPPKPLSLWTPVPQPLSDIVMRLLAKAPEARYASTASLLHDLARCERTLLESGTLPPFALGQLERGSQFLIGATLYGREAELAALKDIYARAVQGKVVLGLVSGYSGIGKSALVWAMLPHVTALGGTIVEGKYDQYQRETPYSAIVEAFRGLLRRILSGTQTDIAAWRERILGILASESSVLTNVLPELAQLVGPQPPAPELTGTAAKARFNTLFTALLKEFANPSHPLVLFLDDLQWADLSSLALIRTFVREAVGAHLLLIGTYRDNEVAPHHPLAKLIEDFRADQSLFAELTVGPLGEADLSRMIADSLHQLEDPDGLARYVRQHTHGNPFFTRQFLTHMVRMRELRYDPAHDRWDWTKTAEADSRQGDVVALMHTRLSTYPFPTREAMKVASCIGKRFSLAVLAPVMGLPADQTLIALAPVLRDELVLPVADTDQPHEFRFAHDRVRQAAYATCGPKAAQHLHLAIGLSIWRKLPPDTVCDAVFRIVDQLNQALPLIVDPALRLEVAHLNLLASERAHAALAYEAELLYLRAGEYCLPKCAWTTHYALAYRYHLALAEACSVLSQEEPFQHEVRLMLSHAQPPFDRIRVRIRQTIHLCQSSQMTEGLAIGCHALAEAGILVPAPGDTDQIHAMFDREVSRFHAHIGDTDLRRSFQFLMALPNASDPMAEQIHRLIGAMGDATTITNSPLLGLLGAIGANISLTHGRTSLSPLMYTLLGQGLIRRQAAYAEATALANIARDLWEQQGQDGWTFGRMRVHQAWFILHWSTHIEEILTVATDALTLTRRAHDPIYGGYLLNVITIALAAMGRGTHEVLAAHARVVAHCKPFPAMEVIVGFTQCYAAAAAALRGETNSLTSLDGAFVDEQVFIERYRTLPMVLGLWQGARIPLLGLAGCWHEVLDAADSAELAASPPFIPHRAIRFWRGVACAGLAASACPPARPQYREGLALALEEMAAFSAAAEENVAHYRYFLRAESAHLDGQIHAAIQACRQAVVAASRSGFLIEEAYFNERLADWLEQEQSPVSLYRQPLLDAHNGYGLAQAYALQHRVGLRLQTLDADPLALEDDRALDLVDAQAMTRAMRTISHQVDLTILLPNLLKLILDLSGADRGAIVHRLDDRLEIEYARGIYSPSRLPSNLVHYVLNTGDVVARDCPSGALGACSGPDSGQFDEEPYFKRALAASILCQAIDRRRPARRALYLEYAHLSKASWPARQEVLTWLSLQAATAIENAELYAQLEQRVQERTIALLEANDQLHDRETALLAARDAAERTAQAKMDFLAQMSHEIRTPMSAIIGLADLAAYESTPDRLRGSLKKIQQAGHHLMNVLDDSLNLSQLESGKTPIDQTAFLMDDIFRVLLNQTIDRAENKRLTLLWRVEPDVPRCLVGDALRISQVLLNYLNNALRYTDQGEITVAVAVEHREADRAIMRFSVRDTGPGIDPALQQTLFEEYHQIATDLPRRLNTTGLGLAISKRYAELMGGSCGVHSAPEHGSTFWLSVPCGVGDTASDRTSIDAVRGRSAILLEPHDEARESLAHNLREWGMDVLALSSEQAALTALSERTIPPPDILILSCSTPRPETSRLLQENKHWHAEDRTLLLLPQSRTPVEGLREDTPHAITKPILSYRLLEAVAARLGHAPDEHYAPPTQLGREALAPLKTVRGARILVVDDSPLTREVAVGLLEHAELRTGTAENGTEAIAQLELAANEQDPYVLVLMDWQMPVMDGLAATALIRTRPEWAQLPIIAVTAYALPDTRRQCLEAGMSDLVTKPFRPAQLWNTIAQWLAPLPPAQVECAAPPAPTPAPKSVRTRTAAELVTALGTVPGLCPTESLSLLPGKEDRYLSLLNVMLSDALACSQLTEQAIDEWHWSAAANQLHLLSGNCSVLGAPTLRALGLTLEQSARLFQDGDQVLNLALSIRHLLNELTSLWRSIAAQLSTTPYYLEAGRPLLRDTHVNDSGNVS</sequence>
<organism evidence="12 13">
    <name type="scientific">Nitrospira lenta</name>
    <dbReference type="NCBI Taxonomy" id="1436998"/>
    <lineage>
        <taxon>Bacteria</taxon>
        <taxon>Pseudomonadati</taxon>
        <taxon>Nitrospirota</taxon>
        <taxon>Nitrospiria</taxon>
        <taxon>Nitrospirales</taxon>
        <taxon>Nitrospiraceae</taxon>
        <taxon>Nitrospira</taxon>
    </lineage>
</organism>
<comment type="caution">
    <text evidence="7">Lacks conserved residue(s) required for the propagation of feature annotation.</text>
</comment>
<comment type="catalytic activity">
    <reaction evidence="1">
        <text>ATP + protein L-histidine = ADP + protein N-phospho-L-histidine.</text>
        <dbReference type="EC" id="2.7.13.3"/>
    </reaction>
</comment>
<evidence type="ECO:0000259" key="11">
    <source>
        <dbReference type="PROSITE" id="PS50894"/>
    </source>
</evidence>
<dbReference type="SUPFAM" id="SSF55781">
    <property type="entry name" value="GAF domain-like"/>
    <property type="match status" value="1"/>
</dbReference>
<dbReference type="Pfam" id="PF00072">
    <property type="entry name" value="Response_reg"/>
    <property type="match status" value="1"/>
</dbReference>
<dbReference type="Gene3D" id="3.30.565.10">
    <property type="entry name" value="Histidine kinase-like ATPase, C-terminal domain"/>
    <property type="match status" value="1"/>
</dbReference>
<evidence type="ECO:0000256" key="1">
    <source>
        <dbReference type="ARBA" id="ARBA00000085"/>
    </source>
</evidence>
<dbReference type="PROSITE" id="PS50011">
    <property type="entry name" value="PROTEIN_KINASE_DOM"/>
    <property type="match status" value="1"/>
</dbReference>
<keyword evidence="3 7" id="KW-0597">Phosphoprotein</keyword>
<dbReference type="GO" id="GO:0000155">
    <property type="term" value="F:phosphorelay sensor kinase activity"/>
    <property type="evidence" value="ECO:0007669"/>
    <property type="project" value="InterPro"/>
</dbReference>
<dbReference type="InterPro" id="IPR029016">
    <property type="entry name" value="GAF-like_dom_sf"/>
</dbReference>
<evidence type="ECO:0000256" key="7">
    <source>
        <dbReference type="PROSITE-ProRule" id="PRU00169"/>
    </source>
</evidence>
<dbReference type="PROSITE" id="PS50110">
    <property type="entry name" value="RESPONSE_REGULATORY"/>
    <property type="match status" value="2"/>
</dbReference>
<dbReference type="InterPro" id="IPR003018">
    <property type="entry name" value="GAF"/>
</dbReference>
<dbReference type="InterPro" id="IPR003661">
    <property type="entry name" value="HisK_dim/P_dom"/>
</dbReference>
<keyword evidence="4 12" id="KW-0808">Transferase</keyword>
<dbReference type="SUPFAM" id="SSF55874">
    <property type="entry name" value="ATPase domain of HSP90 chaperone/DNA topoisomerase II/histidine kinase"/>
    <property type="match status" value="1"/>
</dbReference>
<evidence type="ECO:0000256" key="3">
    <source>
        <dbReference type="ARBA" id="ARBA00022553"/>
    </source>
</evidence>
<dbReference type="InterPro" id="IPR036890">
    <property type="entry name" value="HATPase_C_sf"/>
</dbReference>
<dbReference type="SMART" id="SM00448">
    <property type="entry name" value="REC"/>
    <property type="match status" value="1"/>
</dbReference>
<dbReference type="InterPro" id="IPR000719">
    <property type="entry name" value="Prot_kinase_dom"/>
</dbReference>
<dbReference type="InterPro" id="IPR004358">
    <property type="entry name" value="Sig_transdc_His_kin-like_C"/>
</dbReference>
<dbReference type="SMART" id="SM00388">
    <property type="entry name" value="HisKA"/>
    <property type="match status" value="1"/>
</dbReference>
<dbReference type="OrthoDB" id="9804645at2"/>
<dbReference type="InterPro" id="IPR003594">
    <property type="entry name" value="HATPase_dom"/>
</dbReference>
<dbReference type="SUPFAM" id="SSF52172">
    <property type="entry name" value="CheY-like"/>
    <property type="match status" value="2"/>
</dbReference>
<feature type="domain" description="Response regulatory" evidence="10">
    <location>
        <begin position="1788"/>
        <end position="1909"/>
    </location>
</feature>
<dbReference type="SUPFAM" id="SSF47384">
    <property type="entry name" value="Homodimeric domain of signal transducing histidine kinase"/>
    <property type="match status" value="1"/>
</dbReference>
<dbReference type="SUPFAM" id="SSF47226">
    <property type="entry name" value="Histidine-containing phosphotransfer domain, HPT domain"/>
    <property type="match status" value="1"/>
</dbReference>
<dbReference type="Gene3D" id="3.40.50.2300">
    <property type="match status" value="1"/>
</dbReference>
<dbReference type="SUPFAM" id="SSF56112">
    <property type="entry name" value="Protein kinase-like (PK-like)"/>
    <property type="match status" value="1"/>
</dbReference>
<name>A0A330L9J7_9BACT</name>
<dbReference type="SUPFAM" id="SSF52540">
    <property type="entry name" value="P-loop containing nucleoside triphosphate hydrolases"/>
    <property type="match status" value="1"/>
</dbReference>
<dbReference type="PROSITE" id="PS50894">
    <property type="entry name" value="HPT"/>
    <property type="match status" value="1"/>
</dbReference>
<feature type="domain" description="Histidine kinase" evidence="9">
    <location>
        <begin position="1406"/>
        <end position="1627"/>
    </location>
</feature>
<dbReference type="SMART" id="SM00065">
    <property type="entry name" value="GAF"/>
    <property type="match status" value="1"/>
</dbReference>
<dbReference type="InterPro" id="IPR036097">
    <property type="entry name" value="HisK_dim/P_sf"/>
</dbReference>
<dbReference type="Proteomes" id="UP000248168">
    <property type="component" value="Unassembled WGS sequence"/>
</dbReference>
<evidence type="ECO:0000313" key="12">
    <source>
        <dbReference type="EMBL" id="SPP66083.1"/>
    </source>
</evidence>
<dbReference type="Gene3D" id="3.40.50.300">
    <property type="entry name" value="P-loop containing nucleotide triphosphate hydrolases"/>
    <property type="match status" value="1"/>
</dbReference>
<dbReference type="InterPro" id="IPR008207">
    <property type="entry name" value="Sig_transdc_His_kin_Hpt_dom"/>
</dbReference>
<feature type="domain" description="HPt" evidence="11">
    <location>
        <begin position="1962"/>
        <end position="2063"/>
    </location>
</feature>
<dbReference type="Gene3D" id="3.30.450.40">
    <property type="match status" value="1"/>
</dbReference>
<dbReference type="CDD" id="cd00082">
    <property type="entry name" value="HisKA"/>
    <property type="match status" value="1"/>
</dbReference>
<evidence type="ECO:0000259" key="8">
    <source>
        <dbReference type="PROSITE" id="PS50011"/>
    </source>
</evidence>
<evidence type="ECO:0000259" key="10">
    <source>
        <dbReference type="PROSITE" id="PS50110"/>
    </source>
</evidence>
<gene>
    <name evidence="12" type="ORF">NITLEN_50123</name>
</gene>
<dbReference type="InterPro" id="IPR011009">
    <property type="entry name" value="Kinase-like_dom_sf"/>
</dbReference>
<dbReference type="SMART" id="SM00387">
    <property type="entry name" value="HATPase_c"/>
    <property type="match status" value="1"/>
</dbReference>
<dbReference type="EMBL" id="OUNR01000018">
    <property type="protein sequence ID" value="SPP66083.1"/>
    <property type="molecule type" value="Genomic_DNA"/>
</dbReference>
<dbReference type="Pfam" id="PF00069">
    <property type="entry name" value="Pkinase"/>
    <property type="match status" value="1"/>
</dbReference>
<dbReference type="Gene3D" id="1.10.510.10">
    <property type="entry name" value="Transferase(Phosphotransferase) domain 1"/>
    <property type="match status" value="1"/>
</dbReference>
<dbReference type="RefSeq" id="WP_146216200.1">
    <property type="nucleotide sequence ID" value="NZ_OUNR01000018.1"/>
</dbReference>
<dbReference type="EC" id="2.7.13.3" evidence="2"/>
<dbReference type="Pfam" id="PF00512">
    <property type="entry name" value="HisKA"/>
    <property type="match status" value="1"/>
</dbReference>
<evidence type="ECO:0000256" key="6">
    <source>
        <dbReference type="PROSITE-ProRule" id="PRU00110"/>
    </source>
</evidence>
<dbReference type="InterPro" id="IPR005467">
    <property type="entry name" value="His_kinase_dom"/>
</dbReference>
<dbReference type="InterPro" id="IPR041664">
    <property type="entry name" value="AAA_16"/>
</dbReference>